<evidence type="ECO:0000256" key="1">
    <source>
        <dbReference type="ARBA" id="ARBA00006987"/>
    </source>
</evidence>
<gene>
    <name evidence="3" type="ORF">D3P05_10045</name>
</gene>
<comment type="caution">
    <text evidence="3">The sequence shown here is derived from an EMBL/GenBank/DDBJ whole genome shotgun (WGS) entry which is preliminary data.</text>
</comment>
<sequence length="332" mass="35283">MIRKLMLGAATALAFTSTAPLAQDYPDRDLTGIIQWGVGGATDTVSRALKPVADQMLGRSIVMNNRSGGSGVIGMRFAQAQRADGYTLLFGAENPQLYKVLGLADSDYGDFYPVNIPARGVVVIAVPADSPYQGLQDLLDAAQAQPGKLRMGTMGPGSLSHVVETMISAETDFQVNAVPFDGEGPGFTAMLGGAVDFIPTSLSVAKPMIDAGRARALAVIESEPLDQLPGVPPVTETLPELARFLPWGPFYGVFVARDAPDEAREKLVAAFAAAAESEDFRKLVENRGNLMMNISGAEADAFLRNWQSVSSWLLHDAGVTKNSPEDFGIPRP</sequence>
<dbReference type="AlphaFoldDB" id="A0A419A7B8"/>
<keyword evidence="2" id="KW-0732">Signal</keyword>
<dbReference type="PIRSF" id="PIRSF017082">
    <property type="entry name" value="YflP"/>
    <property type="match status" value="1"/>
</dbReference>
<dbReference type="CDD" id="cd07012">
    <property type="entry name" value="PBP2_Bug_TTT"/>
    <property type="match status" value="1"/>
</dbReference>
<name>A0A419A7B8_9RHOB</name>
<dbReference type="PANTHER" id="PTHR42928:SF5">
    <property type="entry name" value="BLR1237 PROTEIN"/>
    <property type="match status" value="1"/>
</dbReference>
<dbReference type="PANTHER" id="PTHR42928">
    <property type="entry name" value="TRICARBOXYLATE-BINDING PROTEIN"/>
    <property type="match status" value="1"/>
</dbReference>
<evidence type="ECO:0000313" key="3">
    <source>
        <dbReference type="EMBL" id="RJL16335.1"/>
    </source>
</evidence>
<dbReference type="SUPFAM" id="SSF53850">
    <property type="entry name" value="Periplasmic binding protein-like II"/>
    <property type="match status" value="1"/>
</dbReference>
<feature type="chain" id="PRO_5019569698" evidence="2">
    <location>
        <begin position="23"/>
        <end position="332"/>
    </location>
</feature>
<keyword evidence="4" id="KW-1185">Reference proteome</keyword>
<protein>
    <submittedName>
        <fullName evidence="3">Tripartite tricarboxylate transporter substrate binding protein</fullName>
    </submittedName>
</protein>
<evidence type="ECO:0000313" key="4">
    <source>
        <dbReference type="Proteomes" id="UP000283587"/>
    </source>
</evidence>
<accession>A0A419A7B8</accession>
<dbReference type="OrthoDB" id="8970543at2"/>
<dbReference type="EMBL" id="QZEW01000036">
    <property type="protein sequence ID" value="RJL16335.1"/>
    <property type="molecule type" value="Genomic_DNA"/>
</dbReference>
<dbReference type="RefSeq" id="WP_119898032.1">
    <property type="nucleotide sequence ID" value="NZ_QNRC01000003.1"/>
</dbReference>
<feature type="signal peptide" evidence="2">
    <location>
        <begin position="1"/>
        <end position="22"/>
    </location>
</feature>
<organism evidence="3 4">
    <name type="scientific">Paracoccus siganidrum</name>
    <dbReference type="NCBI Taxonomy" id="1276757"/>
    <lineage>
        <taxon>Bacteria</taxon>
        <taxon>Pseudomonadati</taxon>
        <taxon>Pseudomonadota</taxon>
        <taxon>Alphaproteobacteria</taxon>
        <taxon>Rhodobacterales</taxon>
        <taxon>Paracoccaceae</taxon>
        <taxon>Paracoccus</taxon>
    </lineage>
</organism>
<dbReference type="InterPro" id="IPR042100">
    <property type="entry name" value="Bug_dom1"/>
</dbReference>
<dbReference type="Proteomes" id="UP000283587">
    <property type="component" value="Unassembled WGS sequence"/>
</dbReference>
<reference evidence="4" key="1">
    <citation type="submission" date="2018-09" db="EMBL/GenBank/DDBJ databases">
        <title>Paracoccus onubensis nov. sp. a moderate halophilic bacterium isolated from Gruta de las Maravillas (Aracena, Spain).</title>
        <authorList>
            <person name="Jurado V."/>
            <person name="Gutierrez-Patricio S."/>
            <person name="Gonzalez-Pimentel J.L."/>
            <person name="Miller A.Z."/>
            <person name="Laiz L."/>
            <person name="Saiz-Jimenez C."/>
        </authorList>
    </citation>
    <scope>NUCLEOTIDE SEQUENCE [LARGE SCALE GENOMIC DNA]</scope>
    <source>
        <strain evidence="4">DSM 26381</strain>
    </source>
</reference>
<dbReference type="Gene3D" id="3.40.190.150">
    <property type="entry name" value="Bordetella uptake gene, domain 1"/>
    <property type="match status" value="1"/>
</dbReference>
<dbReference type="Pfam" id="PF03401">
    <property type="entry name" value="TctC"/>
    <property type="match status" value="1"/>
</dbReference>
<dbReference type="Gene3D" id="3.40.190.10">
    <property type="entry name" value="Periplasmic binding protein-like II"/>
    <property type="match status" value="1"/>
</dbReference>
<proteinExistence type="inferred from homology"/>
<comment type="similarity">
    <text evidence="1">Belongs to the UPF0065 (bug) family.</text>
</comment>
<dbReference type="InterPro" id="IPR005064">
    <property type="entry name" value="BUG"/>
</dbReference>
<evidence type="ECO:0000256" key="2">
    <source>
        <dbReference type="SAM" id="SignalP"/>
    </source>
</evidence>